<keyword evidence="3 5" id="KW-1133">Transmembrane helix</keyword>
<dbReference type="SUPFAM" id="SSF161084">
    <property type="entry name" value="MAPEG domain-like"/>
    <property type="match status" value="1"/>
</dbReference>
<evidence type="ECO:0000313" key="7">
    <source>
        <dbReference type="Proteomes" id="UP001595892"/>
    </source>
</evidence>
<feature type="transmembrane region" description="Helical" evidence="5">
    <location>
        <begin position="90"/>
        <end position="111"/>
    </location>
</feature>
<feature type="transmembrane region" description="Helical" evidence="5">
    <location>
        <begin position="66"/>
        <end position="84"/>
    </location>
</feature>
<dbReference type="InterPro" id="IPR001129">
    <property type="entry name" value="Membr-assoc_MAPEG"/>
</dbReference>
<keyword evidence="4 5" id="KW-0472">Membrane</keyword>
<evidence type="ECO:0000256" key="1">
    <source>
        <dbReference type="ARBA" id="ARBA00004370"/>
    </source>
</evidence>
<dbReference type="EMBL" id="JBHSGG010000014">
    <property type="protein sequence ID" value="MFC4727553.1"/>
    <property type="molecule type" value="Genomic_DNA"/>
</dbReference>
<evidence type="ECO:0000313" key="6">
    <source>
        <dbReference type="EMBL" id="MFC4727553.1"/>
    </source>
</evidence>
<reference evidence="7" key="1">
    <citation type="journal article" date="2019" name="Int. J. Syst. Evol. Microbiol.">
        <title>The Global Catalogue of Microorganisms (GCM) 10K type strain sequencing project: providing services to taxonomists for standard genome sequencing and annotation.</title>
        <authorList>
            <consortium name="The Broad Institute Genomics Platform"/>
            <consortium name="The Broad Institute Genome Sequencing Center for Infectious Disease"/>
            <person name="Wu L."/>
            <person name="Ma J."/>
        </authorList>
    </citation>
    <scope>NUCLEOTIDE SEQUENCE [LARGE SCALE GENOMIC DNA]</scope>
    <source>
        <strain evidence="7">CGMCC 1.13574</strain>
    </source>
</reference>
<comment type="subcellular location">
    <subcellularLocation>
        <location evidence="1">Membrane</location>
    </subcellularLocation>
</comment>
<sequence length="141" mass="15419">MSEGIAALAAPVFVMAGLTFLVWLRLYAVRLSAMRRLRIPPQAVASSAGAAAHLADTRASDNFRNLLELPVLFYAALGLAALAGQGDRTVLVLAWLFVATRVLHSAIHCTVNRVVPRFLAYQAGAWTLWALWAVLALRFYR</sequence>
<evidence type="ECO:0000256" key="2">
    <source>
        <dbReference type="ARBA" id="ARBA00022692"/>
    </source>
</evidence>
<evidence type="ECO:0000256" key="4">
    <source>
        <dbReference type="ARBA" id="ARBA00023136"/>
    </source>
</evidence>
<dbReference type="InterPro" id="IPR023352">
    <property type="entry name" value="MAPEG-like_dom_sf"/>
</dbReference>
<dbReference type="RefSeq" id="WP_377003561.1">
    <property type="nucleotide sequence ID" value="NZ_JBHSGG010000014.1"/>
</dbReference>
<keyword evidence="7" id="KW-1185">Reference proteome</keyword>
<feature type="transmembrane region" description="Helical" evidence="5">
    <location>
        <begin position="6"/>
        <end position="28"/>
    </location>
</feature>
<dbReference type="Pfam" id="PF01124">
    <property type="entry name" value="MAPEG"/>
    <property type="match status" value="1"/>
</dbReference>
<dbReference type="Gene3D" id="1.20.120.550">
    <property type="entry name" value="Membrane associated eicosanoid/glutathione metabolism-like domain"/>
    <property type="match status" value="1"/>
</dbReference>
<proteinExistence type="predicted"/>
<organism evidence="6 7">
    <name type="scientific">Coralloluteibacterium thermophilum</name>
    <dbReference type="NCBI Taxonomy" id="2707049"/>
    <lineage>
        <taxon>Bacteria</taxon>
        <taxon>Pseudomonadati</taxon>
        <taxon>Pseudomonadota</taxon>
        <taxon>Gammaproteobacteria</taxon>
        <taxon>Lysobacterales</taxon>
        <taxon>Lysobacteraceae</taxon>
        <taxon>Coralloluteibacterium</taxon>
    </lineage>
</organism>
<name>A0ABV9NKH2_9GAMM</name>
<feature type="transmembrane region" description="Helical" evidence="5">
    <location>
        <begin position="118"/>
        <end position="140"/>
    </location>
</feature>
<keyword evidence="2 5" id="KW-0812">Transmembrane</keyword>
<dbReference type="Proteomes" id="UP001595892">
    <property type="component" value="Unassembled WGS sequence"/>
</dbReference>
<gene>
    <name evidence="6" type="ORF">ACFO3Q_05135</name>
</gene>
<evidence type="ECO:0000256" key="5">
    <source>
        <dbReference type="SAM" id="Phobius"/>
    </source>
</evidence>
<comment type="caution">
    <text evidence="6">The sequence shown here is derived from an EMBL/GenBank/DDBJ whole genome shotgun (WGS) entry which is preliminary data.</text>
</comment>
<evidence type="ECO:0000256" key="3">
    <source>
        <dbReference type="ARBA" id="ARBA00022989"/>
    </source>
</evidence>
<protein>
    <submittedName>
        <fullName evidence="6">MAPEG family protein</fullName>
    </submittedName>
</protein>
<accession>A0ABV9NKH2</accession>